<reference evidence="3 4" key="1">
    <citation type="submission" date="2016-10" db="EMBL/GenBank/DDBJ databases">
        <title>Draft genome sequence of Coniochaeta ligniaria NRRL30616, a lignocellulolytic fungus for bioabatement of inhibitors in plant biomass hydrolysates.</title>
        <authorList>
            <consortium name="DOE Joint Genome Institute"/>
            <person name="Jimenez D.J."/>
            <person name="Hector R.E."/>
            <person name="Riley R."/>
            <person name="Sun H."/>
            <person name="Grigoriev I.V."/>
            <person name="Van Elsas J.D."/>
            <person name="Nichols N.N."/>
        </authorList>
    </citation>
    <scope>NUCLEOTIDE SEQUENCE [LARGE SCALE GENOMIC DNA]</scope>
    <source>
        <strain evidence="3 4">NRRL 30616</strain>
    </source>
</reference>
<keyword evidence="2" id="KW-0472">Membrane</keyword>
<feature type="compositionally biased region" description="Basic and acidic residues" evidence="1">
    <location>
        <begin position="262"/>
        <end position="273"/>
    </location>
</feature>
<proteinExistence type="predicted"/>
<evidence type="ECO:0000313" key="3">
    <source>
        <dbReference type="EMBL" id="OIW27795.1"/>
    </source>
</evidence>
<evidence type="ECO:0000313" key="4">
    <source>
        <dbReference type="Proteomes" id="UP000182658"/>
    </source>
</evidence>
<evidence type="ECO:0008006" key="5">
    <source>
        <dbReference type="Google" id="ProtNLM"/>
    </source>
</evidence>
<keyword evidence="2" id="KW-0812">Transmembrane</keyword>
<dbReference type="InParanoid" id="A0A1J7IKI5"/>
<dbReference type="Proteomes" id="UP000182658">
    <property type="component" value="Unassembled WGS sequence"/>
</dbReference>
<dbReference type="EMBL" id="KV875099">
    <property type="protein sequence ID" value="OIW27795.1"/>
    <property type="molecule type" value="Genomic_DNA"/>
</dbReference>
<evidence type="ECO:0000256" key="1">
    <source>
        <dbReference type="SAM" id="MobiDB-lite"/>
    </source>
</evidence>
<dbReference type="STRING" id="1408157.A0A1J7IKI5"/>
<protein>
    <recommendedName>
        <fullName evidence="5">Tetraspanin Tsp3</fullName>
    </recommendedName>
</protein>
<accession>A0A1J7IKI5</accession>
<feature type="transmembrane region" description="Helical" evidence="2">
    <location>
        <begin position="78"/>
        <end position="99"/>
    </location>
</feature>
<name>A0A1J7IKI5_9PEZI</name>
<organism evidence="3 4">
    <name type="scientific">Coniochaeta ligniaria NRRL 30616</name>
    <dbReference type="NCBI Taxonomy" id="1408157"/>
    <lineage>
        <taxon>Eukaryota</taxon>
        <taxon>Fungi</taxon>
        <taxon>Dikarya</taxon>
        <taxon>Ascomycota</taxon>
        <taxon>Pezizomycotina</taxon>
        <taxon>Sordariomycetes</taxon>
        <taxon>Sordariomycetidae</taxon>
        <taxon>Coniochaetales</taxon>
        <taxon>Coniochaetaceae</taxon>
        <taxon>Coniochaeta</taxon>
    </lineage>
</organism>
<evidence type="ECO:0000256" key="2">
    <source>
        <dbReference type="SAM" id="Phobius"/>
    </source>
</evidence>
<gene>
    <name evidence="3" type="ORF">CONLIGDRAFT_646024</name>
</gene>
<dbReference type="OrthoDB" id="71600at2759"/>
<keyword evidence="4" id="KW-1185">Reference proteome</keyword>
<feature type="transmembrane region" description="Helical" evidence="2">
    <location>
        <begin position="38"/>
        <end position="57"/>
    </location>
</feature>
<feature type="region of interest" description="Disordered" evidence="1">
    <location>
        <begin position="228"/>
        <end position="307"/>
    </location>
</feature>
<feature type="transmembrane region" description="Helical" evidence="2">
    <location>
        <begin position="179"/>
        <end position="198"/>
    </location>
</feature>
<keyword evidence="2" id="KW-1133">Transmembrane helix</keyword>
<dbReference type="AlphaFoldDB" id="A0A1J7IKI5"/>
<sequence>MASMLLGYAATSLFLLGVAIYEHTNAAALSLPLSPASTISTILLPILSFFNTVYYATRARTAQSSSTRPSQQQLLPPGLQVLQTIITTILGTSFFSNFIPSATRECLLSTRWQKLWTTHDATKIRRIQDAFDCCGLNSVRDRAWPFPNKANPQPGCASQFGRTASCAGPWTRALQTTGGIEFGIVAAVGVLQLVNIILQRYLSSRGRRSAHSVSWVTSFVKRLTGADEEYSDRPTLTRPLLEDGTSFNGNGHHGRAISNHGPGDEARSRDEHGTNGYRGTHTGLTGARIEPSHLESSPWAGEEDSEG</sequence>